<dbReference type="GO" id="GO:0140359">
    <property type="term" value="F:ABC-type transporter activity"/>
    <property type="evidence" value="ECO:0007669"/>
    <property type="project" value="InterPro"/>
</dbReference>
<evidence type="ECO:0000256" key="2">
    <source>
        <dbReference type="ARBA" id="ARBA00022692"/>
    </source>
</evidence>
<protein>
    <submittedName>
        <fullName evidence="7">ABC transporter permease</fullName>
    </submittedName>
</protein>
<sequence>YGINMDVEDLSWAVLDRDQTTTSQAYALNIAGSRYFVEHAPITDPDDLDRRLRSGELSLAVEIPPNFGRDLKRGSDPAIGVWIDGAMPTRANTVLGYVQGLHTSYLADLSRQAGGAEVSAAASTEVRYRYNPDVESLKAMVPAVIPLLLIMIPAMLTALGVVR</sequence>
<evidence type="ECO:0000256" key="5">
    <source>
        <dbReference type="SAM" id="Phobius"/>
    </source>
</evidence>
<dbReference type="Proteomes" id="UP000460416">
    <property type="component" value="Unassembled WGS sequence"/>
</dbReference>
<evidence type="ECO:0000313" key="7">
    <source>
        <dbReference type="EMBL" id="MUP43986.1"/>
    </source>
</evidence>
<dbReference type="InterPro" id="IPR013525">
    <property type="entry name" value="ABC2_TM"/>
</dbReference>
<dbReference type="Gene3D" id="3.40.1710.10">
    <property type="entry name" value="abc type-2 transporter like domain"/>
    <property type="match status" value="1"/>
</dbReference>
<dbReference type="AlphaFoldDB" id="A0A7K1LT95"/>
<dbReference type="EMBL" id="VJVW01000055">
    <property type="protein sequence ID" value="MUP43986.1"/>
    <property type="molecule type" value="Genomic_DNA"/>
</dbReference>
<feature type="non-terminal residue" evidence="7">
    <location>
        <position position="163"/>
    </location>
</feature>
<comment type="subcellular location">
    <subcellularLocation>
        <location evidence="1">Membrane</location>
        <topology evidence="1">Multi-pass membrane protein</topology>
    </subcellularLocation>
</comment>
<comment type="caution">
    <text evidence="7">The sequence shown here is derived from an EMBL/GenBank/DDBJ whole genome shotgun (WGS) entry which is preliminary data.</text>
</comment>
<accession>A0A7K1LT95</accession>
<reference evidence="7 8" key="1">
    <citation type="submission" date="2019-07" db="EMBL/GenBank/DDBJ databases">
        <title>Gramella aestuarii sp. nov., isolated from a tidal flat, and emended description of Gramella echinicola.</title>
        <authorList>
            <person name="Liu L."/>
        </authorList>
    </citation>
    <scope>NUCLEOTIDE SEQUENCE [LARGE SCALE GENOMIC DNA]</scope>
    <source>
        <strain evidence="7 8">BS12</strain>
    </source>
</reference>
<keyword evidence="8" id="KW-1185">Reference proteome</keyword>
<evidence type="ECO:0000256" key="4">
    <source>
        <dbReference type="ARBA" id="ARBA00023136"/>
    </source>
</evidence>
<gene>
    <name evidence="7" type="ORF">FLP08_15545</name>
</gene>
<feature type="transmembrane region" description="Helical" evidence="5">
    <location>
        <begin position="139"/>
        <end position="162"/>
    </location>
</feature>
<keyword evidence="4 5" id="KW-0472">Membrane</keyword>
<dbReference type="OrthoDB" id="9808686at2"/>
<name>A0A7K1LT95_9FLAO</name>
<feature type="domain" description="ABC-2 type transporter transmembrane" evidence="6">
    <location>
        <begin position="4"/>
        <end position="162"/>
    </location>
</feature>
<dbReference type="Pfam" id="PF12698">
    <property type="entry name" value="ABC2_membrane_3"/>
    <property type="match status" value="1"/>
</dbReference>
<proteinExistence type="predicted"/>
<evidence type="ECO:0000313" key="8">
    <source>
        <dbReference type="Proteomes" id="UP000460416"/>
    </source>
</evidence>
<evidence type="ECO:0000256" key="1">
    <source>
        <dbReference type="ARBA" id="ARBA00004141"/>
    </source>
</evidence>
<feature type="non-terminal residue" evidence="7">
    <location>
        <position position="1"/>
    </location>
</feature>
<keyword evidence="3 5" id="KW-1133">Transmembrane helix</keyword>
<keyword evidence="2 5" id="KW-0812">Transmembrane</keyword>
<evidence type="ECO:0000256" key="3">
    <source>
        <dbReference type="ARBA" id="ARBA00022989"/>
    </source>
</evidence>
<dbReference type="GO" id="GO:0016020">
    <property type="term" value="C:membrane"/>
    <property type="evidence" value="ECO:0007669"/>
    <property type="project" value="UniProtKB-SubCell"/>
</dbReference>
<evidence type="ECO:0000259" key="6">
    <source>
        <dbReference type="Pfam" id="PF12698"/>
    </source>
</evidence>
<organism evidence="7 8">
    <name type="scientific">Christiangramia aestuarii</name>
    <dbReference type="NCBI Taxonomy" id="1028746"/>
    <lineage>
        <taxon>Bacteria</taxon>
        <taxon>Pseudomonadati</taxon>
        <taxon>Bacteroidota</taxon>
        <taxon>Flavobacteriia</taxon>
        <taxon>Flavobacteriales</taxon>
        <taxon>Flavobacteriaceae</taxon>
        <taxon>Christiangramia</taxon>
    </lineage>
</organism>